<dbReference type="PANTHER" id="PTHR45832:SF22">
    <property type="entry name" value="SERINE_THREONINE-PROTEIN KINASE SAMKA-RELATED"/>
    <property type="match status" value="1"/>
</dbReference>
<evidence type="ECO:0000256" key="1">
    <source>
        <dbReference type="ARBA" id="ARBA00008874"/>
    </source>
</evidence>
<dbReference type="PROSITE" id="PS50011">
    <property type="entry name" value="PROTEIN_KINASE_DOM"/>
    <property type="match status" value="1"/>
</dbReference>
<keyword evidence="2" id="KW-0547">Nucleotide-binding</keyword>
<dbReference type="SMART" id="SM00220">
    <property type="entry name" value="S_TKc"/>
    <property type="match status" value="1"/>
</dbReference>
<evidence type="ECO:0000259" key="5">
    <source>
        <dbReference type="PROSITE" id="PS50011"/>
    </source>
</evidence>
<reference evidence="7" key="1">
    <citation type="submission" date="2017-02" db="EMBL/GenBank/DDBJ databases">
        <authorList>
            <person name="Tafer H."/>
            <person name="Lopandic K."/>
        </authorList>
    </citation>
    <scope>NUCLEOTIDE SEQUENCE [LARGE SCALE GENOMIC DNA]</scope>
    <source>
        <strain evidence="7">CBS 366.77</strain>
    </source>
</reference>
<dbReference type="Proteomes" id="UP000266188">
    <property type="component" value="Unassembled WGS sequence"/>
</dbReference>
<feature type="region of interest" description="Disordered" evidence="4">
    <location>
        <begin position="1"/>
        <end position="57"/>
    </location>
</feature>
<dbReference type="EMBL" id="MVGC01000463">
    <property type="protein sequence ID" value="RJE18996.1"/>
    <property type="molecule type" value="Genomic_DNA"/>
</dbReference>
<dbReference type="GO" id="GO:0005524">
    <property type="term" value="F:ATP binding"/>
    <property type="evidence" value="ECO:0007669"/>
    <property type="project" value="UniProtKB-KW"/>
</dbReference>
<dbReference type="AlphaFoldDB" id="A0A3A2Z7X3"/>
<comment type="caution">
    <text evidence="6">The sequence shown here is derived from an EMBL/GenBank/DDBJ whole genome shotgun (WGS) entry which is preliminary data.</text>
</comment>
<name>A0A3A2Z7X3_9EURO</name>
<evidence type="ECO:0000256" key="4">
    <source>
        <dbReference type="SAM" id="MobiDB-lite"/>
    </source>
</evidence>
<proteinExistence type="inferred from homology"/>
<dbReference type="Gene3D" id="1.10.510.10">
    <property type="entry name" value="Transferase(Phosphotransferase) domain 1"/>
    <property type="match status" value="1"/>
</dbReference>
<dbReference type="STRING" id="2070753.A0A3A2Z7X3"/>
<keyword evidence="3" id="KW-0067">ATP-binding</keyword>
<dbReference type="InterPro" id="IPR000719">
    <property type="entry name" value="Prot_kinase_dom"/>
</dbReference>
<evidence type="ECO:0000313" key="6">
    <source>
        <dbReference type="EMBL" id="RJE18996.1"/>
    </source>
</evidence>
<dbReference type="SUPFAM" id="SSF56112">
    <property type="entry name" value="Protein kinase-like (PK-like)"/>
    <property type="match status" value="1"/>
</dbReference>
<evidence type="ECO:0000256" key="3">
    <source>
        <dbReference type="ARBA" id="ARBA00022840"/>
    </source>
</evidence>
<dbReference type="Pfam" id="PF00069">
    <property type="entry name" value="Pkinase"/>
    <property type="match status" value="1"/>
</dbReference>
<organism evidence="6 7">
    <name type="scientific">Aspergillus sclerotialis</name>
    <dbReference type="NCBI Taxonomy" id="2070753"/>
    <lineage>
        <taxon>Eukaryota</taxon>
        <taxon>Fungi</taxon>
        <taxon>Dikarya</taxon>
        <taxon>Ascomycota</taxon>
        <taxon>Pezizomycotina</taxon>
        <taxon>Eurotiomycetes</taxon>
        <taxon>Eurotiomycetidae</taxon>
        <taxon>Eurotiales</taxon>
        <taxon>Aspergillaceae</taxon>
        <taxon>Aspergillus</taxon>
        <taxon>Aspergillus subgen. Polypaecilum</taxon>
    </lineage>
</organism>
<keyword evidence="7" id="KW-1185">Reference proteome</keyword>
<feature type="compositionally biased region" description="Polar residues" evidence="4">
    <location>
        <begin position="12"/>
        <end position="21"/>
    </location>
</feature>
<evidence type="ECO:0000256" key="2">
    <source>
        <dbReference type="ARBA" id="ARBA00022741"/>
    </source>
</evidence>
<dbReference type="InterPro" id="IPR011009">
    <property type="entry name" value="Kinase-like_dom_sf"/>
</dbReference>
<dbReference type="InterPro" id="IPR051931">
    <property type="entry name" value="PAK3-like"/>
</dbReference>
<comment type="similarity">
    <text evidence="1">Belongs to the protein kinase superfamily. STE Ser/Thr protein kinase family. STE20 subfamily.</text>
</comment>
<protein>
    <submittedName>
        <fullName evidence="6">STYKc</fullName>
    </submittedName>
</protein>
<gene>
    <name evidence="6" type="ORF">PHISCL_08658</name>
</gene>
<accession>A0A3A2Z7X3</accession>
<dbReference type="PANTHER" id="PTHR45832">
    <property type="entry name" value="SERINE/THREONINE-PROTEIN KINASE SAMKA-RELATED-RELATED"/>
    <property type="match status" value="1"/>
</dbReference>
<evidence type="ECO:0000313" key="7">
    <source>
        <dbReference type="Proteomes" id="UP000266188"/>
    </source>
</evidence>
<dbReference type="GO" id="GO:0004672">
    <property type="term" value="F:protein kinase activity"/>
    <property type="evidence" value="ECO:0007669"/>
    <property type="project" value="InterPro"/>
</dbReference>
<dbReference type="OrthoDB" id="4062651at2759"/>
<feature type="domain" description="Protein kinase" evidence="5">
    <location>
        <begin position="9"/>
        <end position="297"/>
    </location>
</feature>
<feature type="compositionally biased region" description="Basic and acidic residues" evidence="4">
    <location>
        <begin position="46"/>
        <end position="57"/>
    </location>
</feature>
<sequence>MEPSQDRRVSTFPRTNVGQKPSTKRAFETSNIRDPNVGHGKLRKSAAKDTESVQRKEADPWQQYQRLYKLNLAGQGFVIHRKDSTFSEYFSKEVKVNRKEWLSRITQVSHKNIVILHESLYHDGNIYFIYELMDVYLSQIFSTPFGRLKAYEVASWCHEVLEGIEYIHQTLGFAHGDVNSENVLLTMSGSIKIANIGICMLQNIGQDRAQNDIRSVGRMVIECLEPSTFYRKGESLTLGPWDPTLSKFVEHTKSWSIYDILQHDFLKLSPGPNCLKPYIRLARDTMVGTVEVGEAIA</sequence>